<name>A0A2I0KHI8_PUNGR</name>
<evidence type="ECO:0000313" key="2">
    <source>
        <dbReference type="Proteomes" id="UP000233551"/>
    </source>
</evidence>
<proteinExistence type="predicted"/>
<dbReference type="EMBL" id="PGOL01000623">
    <property type="protein sequence ID" value="PKI67276.1"/>
    <property type="molecule type" value="Genomic_DNA"/>
</dbReference>
<sequence length="217" mass="23630">MGLLEVGLDRWWVGFGLFFVVHTRIGATDPTGALDRLDWAPVFESNVTTVAPDGILRQGQWLSTPNRPPEVTVVVVWRKGARIDPIFKKNSKSFGKLKWILQSDLPNCVCPLGFSGQCMANLVCRRSVRPVSGYGFSLKGSIVPSPKSLMKSAVLNENALLKDRAFARGTGAYPASCGVHGCLPGEFAICTSALPYGLQGARALAWRILQDARTRAR</sequence>
<keyword evidence="2" id="KW-1185">Reference proteome</keyword>
<reference evidence="1 2" key="1">
    <citation type="submission" date="2017-11" db="EMBL/GenBank/DDBJ databases">
        <title>De-novo sequencing of pomegranate (Punica granatum L.) genome.</title>
        <authorList>
            <person name="Akparov Z."/>
            <person name="Amiraslanov A."/>
            <person name="Hajiyeva S."/>
            <person name="Abbasov M."/>
            <person name="Kaur K."/>
            <person name="Hamwieh A."/>
            <person name="Solovyev V."/>
            <person name="Salamov A."/>
            <person name="Braich B."/>
            <person name="Kosarev P."/>
            <person name="Mahmoud A."/>
            <person name="Hajiyev E."/>
            <person name="Babayeva S."/>
            <person name="Izzatullayeva V."/>
            <person name="Mammadov A."/>
            <person name="Mammadov A."/>
            <person name="Sharifova S."/>
            <person name="Ojaghi J."/>
            <person name="Eynullazada K."/>
            <person name="Bayramov B."/>
            <person name="Abdulazimova A."/>
            <person name="Shahmuradov I."/>
        </authorList>
    </citation>
    <scope>NUCLEOTIDE SEQUENCE [LARGE SCALE GENOMIC DNA]</scope>
    <source>
        <strain evidence="2">cv. AG2017</strain>
        <tissue evidence="1">Leaf</tissue>
    </source>
</reference>
<dbReference type="Proteomes" id="UP000233551">
    <property type="component" value="Unassembled WGS sequence"/>
</dbReference>
<organism evidence="1 2">
    <name type="scientific">Punica granatum</name>
    <name type="common">Pomegranate</name>
    <dbReference type="NCBI Taxonomy" id="22663"/>
    <lineage>
        <taxon>Eukaryota</taxon>
        <taxon>Viridiplantae</taxon>
        <taxon>Streptophyta</taxon>
        <taxon>Embryophyta</taxon>
        <taxon>Tracheophyta</taxon>
        <taxon>Spermatophyta</taxon>
        <taxon>Magnoliopsida</taxon>
        <taxon>eudicotyledons</taxon>
        <taxon>Gunneridae</taxon>
        <taxon>Pentapetalae</taxon>
        <taxon>rosids</taxon>
        <taxon>malvids</taxon>
        <taxon>Myrtales</taxon>
        <taxon>Lythraceae</taxon>
        <taxon>Punica</taxon>
    </lineage>
</organism>
<protein>
    <submittedName>
        <fullName evidence="1">Uncharacterized protein</fullName>
    </submittedName>
</protein>
<accession>A0A2I0KHI8</accession>
<gene>
    <name evidence="1" type="ORF">CRG98_012348</name>
</gene>
<comment type="caution">
    <text evidence="1">The sequence shown here is derived from an EMBL/GenBank/DDBJ whole genome shotgun (WGS) entry which is preliminary data.</text>
</comment>
<dbReference type="AlphaFoldDB" id="A0A2I0KHI8"/>
<evidence type="ECO:0000313" key="1">
    <source>
        <dbReference type="EMBL" id="PKI67276.1"/>
    </source>
</evidence>